<dbReference type="STRING" id="29172.A0A0D8XYK5"/>
<name>A0A0D8XYK5_DICVI</name>
<dbReference type="PANTHER" id="PTHR23236:SF25">
    <property type="entry name" value="RNA-BINDING PROTEIN 34"/>
    <property type="match status" value="1"/>
</dbReference>
<keyword evidence="8" id="KW-1185">Reference proteome</keyword>
<accession>A0A0D8XYK5</accession>
<dbReference type="CDD" id="cd12394">
    <property type="entry name" value="RRM1_RBM34"/>
    <property type="match status" value="1"/>
</dbReference>
<evidence type="ECO:0000259" key="6">
    <source>
        <dbReference type="PROSITE" id="PS50102"/>
    </source>
</evidence>
<dbReference type="OrthoDB" id="442677at2759"/>
<organism evidence="7 8">
    <name type="scientific">Dictyocaulus viviparus</name>
    <name type="common">Bovine lungworm</name>
    <dbReference type="NCBI Taxonomy" id="29172"/>
    <lineage>
        <taxon>Eukaryota</taxon>
        <taxon>Metazoa</taxon>
        <taxon>Ecdysozoa</taxon>
        <taxon>Nematoda</taxon>
        <taxon>Chromadorea</taxon>
        <taxon>Rhabditida</taxon>
        <taxon>Rhabditina</taxon>
        <taxon>Rhabditomorpha</taxon>
        <taxon>Strongyloidea</taxon>
        <taxon>Metastrongylidae</taxon>
        <taxon>Dictyocaulus</taxon>
    </lineage>
</organism>
<dbReference type="GO" id="GO:0019843">
    <property type="term" value="F:rRNA binding"/>
    <property type="evidence" value="ECO:0007669"/>
    <property type="project" value="TreeGrafter"/>
</dbReference>
<evidence type="ECO:0000313" key="7">
    <source>
        <dbReference type="EMBL" id="KJH48927.1"/>
    </source>
</evidence>
<dbReference type="InterPro" id="IPR000504">
    <property type="entry name" value="RRM_dom"/>
</dbReference>
<dbReference type="SUPFAM" id="SSF54928">
    <property type="entry name" value="RNA-binding domain, RBD"/>
    <property type="match status" value="2"/>
</dbReference>
<comment type="subcellular location">
    <subcellularLocation>
        <location evidence="1">Nucleus</location>
        <location evidence="1">Nucleolus</location>
    </subcellularLocation>
</comment>
<keyword evidence="3 5" id="KW-0694">RNA-binding</keyword>
<dbReference type="CDD" id="cd12395">
    <property type="entry name" value="RRM2_RBM34"/>
    <property type="match status" value="1"/>
</dbReference>
<evidence type="ECO:0000256" key="1">
    <source>
        <dbReference type="ARBA" id="ARBA00004604"/>
    </source>
</evidence>
<dbReference type="InterPro" id="IPR012677">
    <property type="entry name" value="Nucleotide-bd_a/b_plait_sf"/>
</dbReference>
<reference evidence="7 8" key="1">
    <citation type="submission" date="2013-11" db="EMBL/GenBank/DDBJ databases">
        <title>Draft genome of the bovine lungworm Dictyocaulus viviparus.</title>
        <authorList>
            <person name="Mitreva M."/>
        </authorList>
    </citation>
    <scope>NUCLEOTIDE SEQUENCE [LARGE SCALE GENOMIC DNA]</scope>
    <source>
        <strain evidence="7 8">HannoverDv2000</strain>
    </source>
</reference>
<dbReference type="Gene3D" id="3.30.70.330">
    <property type="match status" value="2"/>
</dbReference>
<gene>
    <name evidence="7" type="ORF">DICVIV_04956</name>
</gene>
<evidence type="ECO:0000256" key="3">
    <source>
        <dbReference type="ARBA" id="ARBA00022884"/>
    </source>
</evidence>
<dbReference type="SMART" id="SM00360">
    <property type="entry name" value="RRM"/>
    <property type="match status" value="2"/>
</dbReference>
<dbReference type="PROSITE" id="PS50102">
    <property type="entry name" value="RRM"/>
    <property type="match status" value="2"/>
</dbReference>
<dbReference type="InterPro" id="IPR034221">
    <property type="entry name" value="RBM34_RRM2"/>
</dbReference>
<sequence>MISNLFLLMGRKTKLLPSNEGLKPTANNATGDKMEYEKTECGETLCVRTGFKMDTELMVFVFCLYYQLCNYNIGCILHAYRRIQKFRDVLILSESVAIMSKNRKRKSSNKSKSVEYQKCATSGEIEHINKKPATKSYEIFRDYEVDEKKSTANNKNDVQTTNEILKQPQDKYVVGSLSSLFGGIPISDSAKDSDIVFNEGESVIKPKKKRRNIDDAANLKKAESRVEMAHQKNCRLQQRMNRKRAHEKRMSLDEKKRTLFVGNAPLSMNERSCKKLFSQYGEIESVRMRNVIPSKETITKRIAHLSHLFHENQSSVIFYVKFKDEASVEKALAYNGTVLDQHRIRVDTCLSKAEYNKKHTVFIGNIPLNTKEDELADFFEEAVGDVDFVRCVRDHSTGMGKGFAFVIFKSPDSVQMALSMTGSLFHKRELRVMKVMKKSKIMKLRSIGKRSHAELELTKAQSNKINQYKFSTRKPQSDKRPRLTKSARKAIQKKKAACIKSIMK</sequence>
<dbReference type="Pfam" id="PF00076">
    <property type="entry name" value="RRM_1"/>
    <property type="match status" value="2"/>
</dbReference>
<comment type="similarity">
    <text evidence="2">Belongs to the RRM RBM34 family.</text>
</comment>
<evidence type="ECO:0000313" key="8">
    <source>
        <dbReference type="Proteomes" id="UP000053766"/>
    </source>
</evidence>
<dbReference type="PANTHER" id="PTHR23236">
    <property type="entry name" value="EUKARYOTIC TRANSLATION INITIATION FACTOR 4B/4H"/>
    <property type="match status" value="1"/>
</dbReference>
<evidence type="ECO:0000256" key="2">
    <source>
        <dbReference type="ARBA" id="ARBA00007077"/>
    </source>
</evidence>
<dbReference type="AlphaFoldDB" id="A0A0D8XYK5"/>
<dbReference type="GO" id="GO:0000463">
    <property type="term" value="P:maturation of LSU-rRNA from tricistronic rRNA transcript (SSU-rRNA, 5.8S rRNA, LSU-rRNA)"/>
    <property type="evidence" value="ECO:0007669"/>
    <property type="project" value="TreeGrafter"/>
</dbReference>
<dbReference type="InterPro" id="IPR035979">
    <property type="entry name" value="RBD_domain_sf"/>
</dbReference>
<dbReference type="GO" id="GO:0005730">
    <property type="term" value="C:nucleolus"/>
    <property type="evidence" value="ECO:0007669"/>
    <property type="project" value="UniProtKB-SubCell"/>
</dbReference>
<protein>
    <recommendedName>
        <fullName evidence="6">RRM domain-containing protein</fullName>
    </recommendedName>
</protein>
<keyword evidence="4" id="KW-0539">Nucleus</keyword>
<feature type="domain" description="RRM" evidence="6">
    <location>
        <begin position="359"/>
        <end position="437"/>
    </location>
</feature>
<reference evidence="8" key="2">
    <citation type="journal article" date="2016" name="Sci. Rep.">
        <title>Dictyocaulus viviparus genome, variome and transcriptome elucidate lungworm biology and support future intervention.</title>
        <authorList>
            <person name="McNulty S.N."/>
            <person name="Strube C."/>
            <person name="Rosa B.A."/>
            <person name="Martin J.C."/>
            <person name="Tyagi R."/>
            <person name="Choi Y.J."/>
            <person name="Wang Q."/>
            <person name="Hallsworth Pepin K."/>
            <person name="Zhang X."/>
            <person name="Ozersky P."/>
            <person name="Wilson R.K."/>
            <person name="Sternberg P.W."/>
            <person name="Gasser R.B."/>
            <person name="Mitreva M."/>
        </authorList>
    </citation>
    <scope>NUCLEOTIDE SEQUENCE [LARGE SCALE GENOMIC DNA]</scope>
    <source>
        <strain evidence="8">HannoverDv2000</strain>
    </source>
</reference>
<dbReference type="Proteomes" id="UP000053766">
    <property type="component" value="Unassembled WGS sequence"/>
</dbReference>
<dbReference type="EMBL" id="KN716251">
    <property type="protein sequence ID" value="KJH48927.1"/>
    <property type="molecule type" value="Genomic_DNA"/>
</dbReference>
<evidence type="ECO:0000256" key="5">
    <source>
        <dbReference type="PROSITE-ProRule" id="PRU00176"/>
    </source>
</evidence>
<evidence type="ECO:0000256" key="4">
    <source>
        <dbReference type="ARBA" id="ARBA00023242"/>
    </source>
</evidence>
<feature type="domain" description="RRM" evidence="6">
    <location>
        <begin position="257"/>
        <end position="351"/>
    </location>
</feature>
<proteinExistence type="inferred from homology"/>